<name>A0A948RW81_UNCEI</name>
<dbReference type="PROSITE" id="PS51257">
    <property type="entry name" value="PROKAR_LIPOPROTEIN"/>
    <property type="match status" value="1"/>
</dbReference>
<comment type="caution">
    <text evidence="3">The sequence shown here is derived from an EMBL/GenBank/DDBJ whole genome shotgun (WGS) entry which is preliminary data.</text>
</comment>
<dbReference type="SUPFAM" id="SSF158791">
    <property type="entry name" value="MgtE N-terminal domain-like"/>
    <property type="match status" value="1"/>
</dbReference>
<dbReference type="EMBL" id="JAHJDP010000085">
    <property type="protein sequence ID" value="MBU2692180.1"/>
    <property type="molecule type" value="Genomic_DNA"/>
</dbReference>
<evidence type="ECO:0000313" key="4">
    <source>
        <dbReference type="Proteomes" id="UP000777784"/>
    </source>
</evidence>
<reference evidence="3" key="1">
    <citation type="submission" date="2021-05" db="EMBL/GenBank/DDBJ databases">
        <title>Energy efficiency and biological interactions define the core microbiome of deep oligotrophic groundwater.</title>
        <authorList>
            <person name="Mehrshad M."/>
            <person name="Lopez-Fernandez M."/>
            <person name="Bell E."/>
            <person name="Bernier-Latmani R."/>
            <person name="Bertilsson S."/>
            <person name="Dopson M."/>
        </authorList>
    </citation>
    <scope>NUCLEOTIDE SEQUENCE</scope>
    <source>
        <strain evidence="3">Modern_marine.mb.64</strain>
    </source>
</reference>
<evidence type="ECO:0000256" key="2">
    <source>
        <dbReference type="SAM" id="Phobius"/>
    </source>
</evidence>
<sequence length="225" mass="25274">MLTPTKENIQEHRWAPNRGSGSALAFIAVLVASCLTIFVSMMFITGAAQRGVIPRVKKMMEPDVIEVKAKENTISEMPKTKPKAPPVKWESAPWDSIRTIERWRRVEEEDFEGRMSRLEGLLQVRLSESLATSESLTEEERVSRLVKIFSGMKPLEAARVLSGLTNAEAELLLTQMSPRQASKVLGALEPGRAARLSKRVLGLAPEPEVNETTTNDNRWYEEEAW</sequence>
<keyword evidence="2" id="KW-0472">Membrane</keyword>
<dbReference type="AlphaFoldDB" id="A0A948RW81"/>
<evidence type="ECO:0000256" key="1">
    <source>
        <dbReference type="SAM" id="MobiDB-lite"/>
    </source>
</evidence>
<keyword evidence="2" id="KW-0812">Transmembrane</keyword>
<feature type="transmembrane region" description="Helical" evidence="2">
    <location>
        <begin position="23"/>
        <end position="48"/>
    </location>
</feature>
<keyword evidence="2" id="KW-1133">Transmembrane helix</keyword>
<protein>
    <recommendedName>
        <fullName evidence="5">Magnesium transporter MgtE intracellular domain-containing protein</fullName>
    </recommendedName>
</protein>
<accession>A0A948RW81</accession>
<gene>
    <name evidence="3" type="ORF">KJ970_14760</name>
</gene>
<dbReference type="Proteomes" id="UP000777784">
    <property type="component" value="Unassembled WGS sequence"/>
</dbReference>
<feature type="region of interest" description="Disordered" evidence="1">
    <location>
        <begin position="205"/>
        <end position="225"/>
    </location>
</feature>
<organism evidence="3 4">
    <name type="scientific">Eiseniibacteriota bacterium</name>
    <dbReference type="NCBI Taxonomy" id="2212470"/>
    <lineage>
        <taxon>Bacteria</taxon>
        <taxon>Candidatus Eiseniibacteriota</taxon>
    </lineage>
</organism>
<evidence type="ECO:0000313" key="3">
    <source>
        <dbReference type="EMBL" id="MBU2692180.1"/>
    </source>
</evidence>
<proteinExistence type="predicted"/>
<evidence type="ECO:0008006" key="5">
    <source>
        <dbReference type="Google" id="ProtNLM"/>
    </source>
</evidence>